<gene>
    <name evidence="1" type="ORF">EHSB41UT_02818</name>
</gene>
<evidence type="ECO:0000313" key="2">
    <source>
        <dbReference type="Proteomes" id="UP000196573"/>
    </source>
</evidence>
<organism evidence="1 2">
    <name type="scientific">Parendozoicomonas haliclonae</name>
    <dbReference type="NCBI Taxonomy" id="1960125"/>
    <lineage>
        <taxon>Bacteria</taxon>
        <taxon>Pseudomonadati</taxon>
        <taxon>Pseudomonadota</taxon>
        <taxon>Gammaproteobacteria</taxon>
        <taxon>Oceanospirillales</taxon>
        <taxon>Endozoicomonadaceae</taxon>
        <taxon>Parendozoicomonas</taxon>
    </lineage>
</organism>
<dbReference type="AlphaFoldDB" id="A0A1X7AL55"/>
<evidence type="ECO:0000313" key="1">
    <source>
        <dbReference type="EMBL" id="SMA48624.1"/>
    </source>
</evidence>
<sequence>MQDSRALYENFEAEEVGRRELQRLRYEEYERKRKKADLILERRRLKELLDMDDLDFDW</sequence>
<reference evidence="1 2" key="1">
    <citation type="submission" date="2017-03" db="EMBL/GenBank/DDBJ databases">
        <authorList>
            <person name="Afonso C.L."/>
            <person name="Miller P.J."/>
            <person name="Scott M.A."/>
            <person name="Spackman E."/>
            <person name="Goraichik I."/>
            <person name="Dimitrov K.M."/>
            <person name="Suarez D.L."/>
            <person name="Swayne D.E."/>
        </authorList>
    </citation>
    <scope>NUCLEOTIDE SEQUENCE [LARGE SCALE GENOMIC DNA]</scope>
    <source>
        <strain evidence="1">SB41UT1</strain>
    </source>
</reference>
<keyword evidence="2" id="KW-1185">Reference proteome</keyword>
<dbReference type="EMBL" id="FWPT01000006">
    <property type="protein sequence ID" value="SMA48624.1"/>
    <property type="molecule type" value="Genomic_DNA"/>
</dbReference>
<accession>A0A1X7AL55</accession>
<protein>
    <submittedName>
        <fullName evidence="1">Uncharacterized protein</fullName>
    </submittedName>
</protein>
<dbReference type="RefSeq" id="WP_165767267.1">
    <property type="nucleotide sequence ID" value="NZ_CBCSCN010000006.1"/>
</dbReference>
<dbReference type="Proteomes" id="UP000196573">
    <property type="component" value="Unassembled WGS sequence"/>
</dbReference>
<proteinExistence type="predicted"/>
<name>A0A1X7AL55_9GAMM</name>